<protein>
    <submittedName>
        <fullName evidence="1">Uncharacterized protein</fullName>
    </submittedName>
</protein>
<sequence>MQFTFVYSGLLIKKVKNILHFTKKITPLIFYLMMITRPNMSSHPL</sequence>
<dbReference type="EMBL" id="GBXM01080940">
    <property type="protein sequence ID" value="JAH27637.1"/>
    <property type="molecule type" value="Transcribed_RNA"/>
</dbReference>
<dbReference type="AlphaFoldDB" id="A0A0E9RFP1"/>
<accession>A0A0E9RFP1</accession>
<reference evidence="1" key="2">
    <citation type="journal article" date="2015" name="Fish Shellfish Immunol.">
        <title>Early steps in the European eel (Anguilla anguilla)-Vibrio vulnificus interaction in the gills: Role of the RtxA13 toxin.</title>
        <authorList>
            <person name="Callol A."/>
            <person name="Pajuelo D."/>
            <person name="Ebbesson L."/>
            <person name="Teles M."/>
            <person name="MacKenzie S."/>
            <person name="Amaro C."/>
        </authorList>
    </citation>
    <scope>NUCLEOTIDE SEQUENCE</scope>
</reference>
<evidence type="ECO:0000313" key="1">
    <source>
        <dbReference type="EMBL" id="JAH27637.1"/>
    </source>
</evidence>
<organism evidence="1">
    <name type="scientific">Anguilla anguilla</name>
    <name type="common">European freshwater eel</name>
    <name type="synonym">Muraena anguilla</name>
    <dbReference type="NCBI Taxonomy" id="7936"/>
    <lineage>
        <taxon>Eukaryota</taxon>
        <taxon>Metazoa</taxon>
        <taxon>Chordata</taxon>
        <taxon>Craniata</taxon>
        <taxon>Vertebrata</taxon>
        <taxon>Euteleostomi</taxon>
        <taxon>Actinopterygii</taxon>
        <taxon>Neopterygii</taxon>
        <taxon>Teleostei</taxon>
        <taxon>Anguilliformes</taxon>
        <taxon>Anguillidae</taxon>
        <taxon>Anguilla</taxon>
    </lineage>
</organism>
<name>A0A0E9RFP1_ANGAN</name>
<reference evidence="1" key="1">
    <citation type="submission" date="2014-11" db="EMBL/GenBank/DDBJ databases">
        <authorList>
            <person name="Amaro Gonzalez C."/>
        </authorList>
    </citation>
    <scope>NUCLEOTIDE SEQUENCE</scope>
</reference>
<proteinExistence type="predicted"/>